<organism evidence="3">
    <name type="scientific">Phaffia rhodozyma</name>
    <name type="common">Yeast</name>
    <name type="synonym">Xanthophyllomyces dendrorhous</name>
    <dbReference type="NCBI Taxonomy" id="264483"/>
    <lineage>
        <taxon>Eukaryota</taxon>
        <taxon>Fungi</taxon>
        <taxon>Dikarya</taxon>
        <taxon>Basidiomycota</taxon>
        <taxon>Agaricomycotina</taxon>
        <taxon>Tremellomycetes</taxon>
        <taxon>Cystofilobasidiales</taxon>
        <taxon>Mrakiaceae</taxon>
        <taxon>Phaffia</taxon>
    </lineage>
</organism>
<dbReference type="PANTHER" id="PTHR10900:SF77">
    <property type="entry name" value="FI19380P1"/>
    <property type="match status" value="1"/>
</dbReference>
<evidence type="ECO:0000256" key="1">
    <source>
        <dbReference type="SAM" id="SignalP"/>
    </source>
</evidence>
<feature type="domain" description="FAS1" evidence="2">
    <location>
        <begin position="180"/>
        <end position="322"/>
    </location>
</feature>
<evidence type="ECO:0000313" key="3">
    <source>
        <dbReference type="EMBL" id="CED83610.1"/>
    </source>
</evidence>
<dbReference type="InterPro" id="IPR000782">
    <property type="entry name" value="FAS1_domain"/>
</dbReference>
<dbReference type="AlphaFoldDB" id="A0A0F7SST7"/>
<dbReference type="GO" id="GO:0005615">
    <property type="term" value="C:extracellular space"/>
    <property type="evidence" value="ECO:0007669"/>
    <property type="project" value="TreeGrafter"/>
</dbReference>
<accession>A0A0F7SST7</accession>
<dbReference type="InterPro" id="IPR050904">
    <property type="entry name" value="Adhesion/Biosynth-related"/>
</dbReference>
<dbReference type="InterPro" id="IPR036378">
    <property type="entry name" value="FAS1_dom_sf"/>
</dbReference>
<name>A0A0F7SST7_PHARH</name>
<reference evidence="3" key="1">
    <citation type="submission" date="2014-08" db="EMBL/GenBank/DDBJ databases">
        <authorList>
            <person name="Sharma Rahul"/>
            <person name="Thines Marco"/>
        </authorList>
    </citation>
    <scope>NUCLEOTIDE SEQUENCE</scope>
</reference>
<sequence length="329" mass="34215">MMLSKYIAPLVFFAGSLVSAQINATVFTNGTDTVSALLNTLWAEEYYSLVLSIVAVAENNTNFTEGILSALQASGNLTLLAPTNGAFVGVPANISSNTTELQEVLEYHILEGYYTAERVAAAAPGHTIAKTLLTGSYARLGSNLTQALVLFSNDTGGLEVAAPLKNITSRVASDFGDIHIIGLDEVLNLPLSLSQFAANATPELTTLATSVGIVAPLEAIEGLTIFLPNDAAVSNVSSIIASVNTSTAVTVLQNHFISGSVIYSTDIAANLSLTANSFAGESFTFSSSGNDTFVTSGNFTAKIVQADVIIQNGVAHVIDAVLLNTETTI</sequence>
<dbReference type="SMART" id="SM00554">
    <property type="entry name" value="FAS1"/>
    <property type="match status" value="2"/>
</dbReference>
<dbReference type="PANTHER" id="PTHR10900">
    <property type="entry name" value="PERIOSTIN-RELATED"/>
    <property type="match status" value="1"/>
</dbReference>
<feature type="domain" description="FAS1" evidence="2">
    <location>
        <begin position="34"/>
        <end position="168"/>
    </location>
</feature>
<proteinExistence type="predicted"/>
<dbReference type="Gene3D" id="2.30.180.10">
    <property type="entry name" value="FAS1 domain"/>
    <property type="match status" value="2"/>
</dbReference>
<evidence type="ECO:0000259" key="2">
    <source>
        <dbReference type="PROSITE" id="PS50213"/>
    </source>
</evidence>
<dbReference type="EMBL" id="LN483157">
    <property type="protein sequence ID" value="CED83610.1"/>
    <property type="molecule type" value="Genomic_DNA"/>
</dbReference>
<feature type="chain" id="PRO_5002522049" evidence="1">
    <location>
        <begin position="21"/>
        <end position="329"/>
    </location>
</feature>
<dbReference type="PROSITE" id="PS50213">
    <property type="entry name" value="FAS1"/>
    <property type="match status" value="2"/>
</dbReference>
<dbReference type="Pfam" id="PF02469">
    <property type="entry name" value="Fasciclin"/>
    <property type="match status" value="2"/>
</dbReference>
<dbReference type="SUPFAM" id="SSF82153">
    <property type="entry name" value="FAS1 domain"/>
    <property type="match status" value="2"/>
</dbReference>
<keyword evidence="1" id="KW-0732">Signal</keyword>
<protein>
    <submittedName>
        <fullName evidence="3">FAS1 domain</fullName>
    </submittedName>
</protein>
<feature type="signal peptide" evidence="1">
    <location>
        <begin position="1"/>
        <end position="20"/>
    </location>
</feature>